<comment type="subcellular location">
    <subcellularLocation>
        <location evidence="1">Nucleus</location>
    </subcellularLocation>
</comment>
<dbReference type="PANTHER" id="PTHR23196">
    <property type="entry name" value="PAX TRANSCRIPTION ACTIVATION DOMAIN INTERACTING PROTEIN"/>
    <property type="match status" value="1"/>
</dbReference>
<keyword evidence="6" id="KW-1185">Reference proteome</keyword>
<dbReference type="Gene3D" id="3.40.50.10190">
    <property type="entry name" value="BRCT domain"/>
    <property type="match status" value="2"/>
</dbReference>
<evidence type="ECO:0000313" key="6">
    <source>
        <dbReference type="Proteomes" id="UP000813463"/>
    </source>
</evidence>
<dbReference type="PANTHER" id="PTHR23196:SF8">
    <property type="entry name" value="N-ACETYLTRANSFERASE"/>
    <property type="match status" value="1"/>
</dbReference>
<keyword evidence="3" id="KW-0539">Nucleus</keyword>
<evidence type="ECO:0000256" key="2">
    <source>
        <dbReference type="ARBA" id="ARBA00022763"/>
    </source>
</evidence>
<dbReference type="GO" id="GO:0005634">
    <property type="term" value="C:nucleus"/>
    <property type="evidence" value="ECO:0007669"/>
    <property type="project" value="UniProtKB-SubCell"/>
</dbReference>
<keyword evidence="2" id="KW-0227">DNA damage</keyword>
<dbReference type="Proteomes" id="UP000813463">
    <property type="component" value="Chromosome 1"/>
</dbReference>
<evidence type="ECO:0000256" key="3">
    <source>
        <dbReference type="ARBA" id="ARBA00023242"/>
    </source>
</evidence>
<dbReference type="SMART" id="SM00292">
    <property type="entry name" value="BRCT"/>
    <property type="match status" value="2"/>
</dbReference>
<dbReference type="AlphaFoldDB" id="A0A9R0IPQ4"/>
<dbReference type="CDD" id="cd18432">
    <property type="entry name" value="BRCT_PAXIP1_rpt6_like"/>
    <property type="match status" value="1"/>
</dbReference>
<dbReference type="InterPro" id="IPR016181">
    <property type="entry name" value="Acyl_CoA_acyltransferase"/>
</dbReference>
<dbReference type="SUPFAM" id="SSF52113">
    <property type="entry name" value="BRCT domain"/>
    <property type="match status" value="2"/>
</dbReference>
<proteinExistence type="predicted"/>
<dbReference type="PROSITE" id="PS51186">
    <property type="entry name" value="GNAT"/>
    <property type="match status" value="1"/>
</dbReference>
<name>A0A9R0IPQ4_SPIOL</name>
<dbReference type="KEGG" id="soe:110791546"/>
<sequence>MARKKPSPSTSSNFFPISIGNCEVFVDGAVKSFKCESNQSSLLISASKNIKIKISVMEDANESRKIVENENKEGATSVVDCQFLLINPKDAGSHTKSLLQEILSLYTKELPAMNYAANTGKQSSFLEKCVSSGKFCTLALRQKCLEDTAEVIAAITYQIIPTDTQYAEVPVAAVSSSCQQKGVGRLLYMELRKRLKDVGISTVLCWGDKESEGFWHKQGFVSIAEVDSKGRARRLPRKLPIRADIRRALCFPGGSKLMVTHLNENLHDTGAQSIKMCWNSARKSTSSTKEFYSLAGTGQALSPASAIGNGQENLQQDLNERISSHQRMTTYEKMDTGAIGESVSTEEVAKQISSTYERNTKRRIWETSSSSLNSKRVKAAHVSDQSFSDSVLHLNKDDTDGSPSKGASLVLEENMLTKKSKTVDDVMAGDKSGGKGKYFNIMLMDIADGPKKDYLTKIIEDLGGAITADGSVCTHVLVGKVRITLNFCTALCSGAWILSPNWLKESSRKGRFVDELPFLLKDEDYLMKSRVDLEEAVLRARRNPRALLKGYTICVTTHVHPSIKMLSAIVKSAGGDVNVGFGKLDGKSETIFVACEEDMEEALLAVKSGVRTFNSEWFMNCIMKQEIDLDAPQFAESL</sequence>
<evidence type="ECO:0000313" key="7">
    <source>
        <dbReference type="RefSeq" id="XP_021851989.1"/>
    </source>
</evidence>
<dbReference type="GeneID" id="110791546"/>
<dbReference type="RefSeq" id="XP_021851989.1">
    <property type="nucleotide sequence ID" value="XM_021996297.2"/>
</dbReference>
<reference evidence="7" key="2">
    <citation type="submission" date="2025-08" db="UniProtKB">
        <authorList>
            <consortium name="RefSeq"/>
        </authorList>
    </citation>
    <scope>IDENTIFICATION</scope>
    <source>
        <tissue evidence="7">Leaf</tissue>
    </source>
</reference>
<dbReference type="GO" id="GO:0016747">
    <property type="term" value="F:acyltransferase activity, transferring groups other than amino-acyl groups"/>
    <property type="evidence" value="ECO:0007669"/>
    <property type="project" value="InterPro"/>
</dbReference>
<gene>
    <name evidence="7" type="primary">LOC110791546</name>
</gene>
<evidence type="ECO:0000259" key="4">
    <source>
        <dbReference type="PROSITE" id="PS50172"/>
    </source>
</evidence>
<feature type="domain" description="BRCT" evidence="4">
    <location>
        <begin position="543"/>
        <end position="627"/>
    </location>
</feature>
<evidence type="ECO:0000256" key="1">
    <source>
        <dbReference type="ARBA" id="ARBA00004123"/>
    </source>
</evidence>
<dbReference type="Pfam" id="PF00533">
    <property type="entry name" value="BRCT"/>
    <property type="match status" value="1"/>
</dbReference>
<dbReference type="InterPro" id="IPR036420">
    <property type="entry name" value="BRCT_dom_sf"/>
</dbReference>
<dbReference type="GO" id="GO:0006974">
    <property type="term" value="P:DNA damage response"/>
    <property type="evidence" value="ECO:0007669"/>
    <property type="project" value="UniProtKB-KW"/>
</dbReference>
<dbReference type="InterPro" id="IPR000182">
    <property type="entry name" value="GNAT_dom"/>
</dbReference>
<dbReference type="InterPro" id="IPR001357">
    <property type="entry name" value="BRCT_dom"/>
</dbReference>
<feature type="domain" description="N-acetyltransferase" evidence="5">
    <location>
        <begin position="84"/>
        <end position="242"/>
    </location>
</feature>
<dbReference type="SUPFAM" id="SSF55729">
    <property type="entry name" value="Acyl-CoA N-acyltransferases (Nat)"/>
    <property type="match status" value="1"/>
</dbReference>
<dbReference type="Gene3D" id="3.40.630.30">
    <property type="match status" value="1"/>
</dbReference>
<dbReference type="Pfam" id="PF16589">
    <property type="entry name" value="BRCT_2"/>
    <property type="match status" value="1"/>
</dbReference>
<feature type="domain" description="BRCT" evidence="4">
    <location>
        <begin position="441"/>
        <end position="520"/>
    </location>
</feature>
<dbReference type="InterPro" id="IPR051579">
    <property type="entry name" value="DDR_Transcriptional_Reg"/>
</dbReference>
<reference evidence="6" key="1">
    <citation type="journal article" date="2021" name="Nat. Commun.">
        <title>Genomic analyses provide insights into spinach domestication and the genetic basis of agronomic traits.</title>
        <authorList>
            <person name="Cai X."/>
            <person name="Sun X."/>
            <person name="Xu C."/>
            <person name="Sun H."/>
            <person name="Wang X."/>
            <person name="Ge C."/>
            <person name="Zhang Z."/>
            <person name="Wang Q."/>
            <person name="Fei Z."/>
            <person name="Jiao C."/>
            <person name="Wang Q."/>
        </authorList>
    </citation>
    <scope>NUCLEOTIDE SEQUENCE [LARGE SCALE GENOMIC DNA]</scope>
    <source>
        <strain evidence="6">cv. Varoflay</strain>
    </source>
</reference>
<protein>
    <submittedName>
        <fullName evidence="7">Uncharacterized protein isoform X1</fullName>
    </submittedName>
</protein>
<dbReference type="PROSITE" id="PS50172">
    <property type="entry name" value="BRCT"/>
    <property type="match status" value="2"/>
</dbReference>
<dbReference type="Pfam" id="PF00583">
    <property type="entry name" value="Acetyltransf_1"/>
    <property type="match status" value="1"/>
</dbReference>
<accession>A0A9R0IPQ4</accession>
<dbReference type="OrthoDB" id="342264at2759"/>
<organism evidence="6 7">
    <name type="scientific">Spinacia oleracea</name>
    <name type="common">Spinach</name>
    <dbReference type="NCBI Taxonomy" id="3562"/>
    <lineage>
        <taxon>Eukaryota</taxon>
        <taxon>Viridiplantae</taxon>
        <taxon>Streptophyta</taxon>
        <taxon>Embryophyta</taxon>
        <taxon>Tracheophyta</taxon>
        <taxon>Spermatophyta</taxon>
        <taxon>Magnoliopsida</taxon>
        <taxon>eudicotyledons</taxon>
        <taxon>Gunneridae</taxon>
        <taxon>Pentapetalae</taxon>
        <taxon>Caryophyllales</taxon>
        <taxon>Chenopodiaceae</taxon>
        <taxon>Chenopodioideae</taxon>
        <taxon>Anserineae</taxon>
        <taxon>Spinacia</taxon>
    </lineage>
</organism>
<evidence type="ECO:0000259" key="5">
    <source>
        <dbReference type="PROSITE" id="PS51186"/>
    </source>
</evidence>